<evidence type="ECO:0000313" key="3">
    <source>
        <dbReference type="Proteomes" id="UP000199137"/>
    </source>
</evidence>
<dbReference type="InterPro" id="IPR011990">
    <property type="entry name" value="TPR-like_helical_dom_sf"/>
</dbReference>
<feature type="region of interest" description="Disordered" evidence="1">
    <location>
        <begin position="1"/>
        <end position="24"/>
    </location>
</feature>
<proteinExistence type="predicted"/>
<feature type="compositionally biased region" description="Polar residues" evidence="1">
    <location>
        <begin position="1"/>
        <end position="10"/>
    </location>
</feature>
<reference evidence="3" key="1">
    <citation type="submission" date="2016-10" db="EMBL/GenBank/DDBJ databases">
        <authorList>
            <person name="Varghese N."/>
            <person name="Submissions S."/>
        </authorList>
    </citation>
    <scope>NUCLEOTIDE SEQUENCE [LARGE SCALE GENOMIC DNA]</scope>
    <source>
        <strain evidence="3">DSM 44637</strain>
    </source>
</reference>
<evidence type="ECO:0008006" key="4">
    <source>
        <dbReference type="Google" id="ProtNLM"/>
    </source>
</evidence>
<gene>
    <name evidence="2" type="ORF">SAMN05421854_10429</name>
</gene>
<name>A0A1I5MFL2_9PSEU</name>
<dbReference type="EMBL" id="FOWC01000004">
    <property type="protein sequence ID" value="SFP08320.1"/>
    <property type="molecule type" value="Genomic_DNA"/>
</dbReference>
<evidence type="ECO:0000256" key="1">
    <source>
        <dbReference type="SAM" id="MobiDB-lite"/>
    </source>
</evidence>
<organism evidence="2 3">
    <name type="scientific">Amycolatopsis rubida</name>
    <dbReference type="NCBI Taxonomy" id="112413"/>
    <lineage>
        <taxon>Bacteria</taxon>
        <taxon>Bacillati</taxon>
        <taxon>Actinomycetota</taxon>
        <taxon>Actinomycetes</taxon>
        <taxon>Pseudonocardiales</taxon>
        <taxon>Pseudonocardiaceae</taxon>
        <taxon>Amycolatopsis</taxon>
    </lineage>
</organism>
<dbReference type="AlphaFoldDB" id="A0A1I5MFL2"/>
<dbReference type="Gene3D" id="1.25.40.10">
    <property type="entry name" value="Tetratricopeptide repeat domain"/>
    <property type="match status" value="1"/>
</dbReference>
<sequence>MVPDPNNQLRQAREAMSSRLYPGTPMGRDELSALVRDWITAQDPKGRLSAFDSNHLGKLERGLVRRPSALVRAALCSILGGSERDLGLVSAKDRERVSQALSGLVKTDSKALAAIADVLASVRRLEDATSAGEVVSTIEAQRSMVEKLARNSQGPVRAEAVGLLSELEQYLGWLSIPLGLWTDSQRHLDRAQSLALQVDDAERLSLALSFAAYWSLRKDDLRSAESLNEAAGRDHRVNIGLRTYNEFQRAEVLAKDGLKTEALQSLSHADELMDRLPDDPDELPSSGYWYVPSFFHGQRAFVLHALGENKEAARIAREAIRSMPESWREAEWAGRRKKLAELDS</sequence>
<protein>
    <recommendedName>
        <fullName evidence="4">XRE family transcriptional regulator</fullName>
    </recommendedName>
</protein>
<dbReference type="RefSeq" id="WP_244287193.1">
    <property type="nucleotide sequence ID" value="NZ_FOWC01000004.1"/>
</dbReference>
<dbReference type="Proteomes" id="UP000199137">
    <property type="component" value="Unassembled WGS sequence"/>
</dbReference>
<accession>A0A1I5MFL2</accession>
<evidence type="ECO:0000313" key="2">
    <source>
        <dbReference type="EMBL" id="SFP08320.1"/>
    </source>
</evidence>
<dbReference type="STRING" id="112413.SAMN05421854_10429"/>